<dbReference type="InterPro" id="IPR013766">
    <property type="entry name" value="Thioredoxin_domain"/>
</dbReference>
<gene>
    <name evidence="7" type="ORF">J0X15_16025</name>
</gene>
<keyword evidence="4" id="KW-1015">Disulfide bond</keyword>
<sequence length="202" mass="22179">MTGQPETAPQPKRHRIPVLVLLPLFLFVALAMLFLVQLTLGRDPSVIPSALLNKAAPTTNLPPIVGFTDNGADVPGFTNDDFIGKISAVNVFASWCGPCRLEHPLLEELSGEPGLQMIAINYKDPPENARRFLSTFGNPFDRIGADETGRTGIEWGVTGVPETFLVDRTGMIRYKMFGPLTPENYQGFLLELRKLQSEQPAS</sequence>
<keyword evidence="8" id="KW-1185">Reference proteome</keyword>
<evidence type="ECO:0000256" key="1">
    <source>
        <dbReference type="ARBA" id="ARBA00004196"/>
    </source>
</evidence>
<reference evidence="7" key="1">
    <citation type="submission" date="2021-03" db="EMBL/GenBank/DDBJ databases">
        <title>Roseibium sp. CAU 1637 isolated from Incheon.</title>
        <authorList>
            <person name="Kim W."/>
        </authorList>
    </citation>
    <scope>NUCLEOTIDE SEQUENCE</scope>
    <source>
        <strain evidence="7">CAU 1637</strain>
    </source>
</reference>
<organism evidence="7 8">
    <name type="scientific">Roseibium limicola</name>
    <dbReference type="NCBI Taxonomy" id="2816037"/>
    <lineage>
        <taxon>Bacteria</taxon>
        <taxon>Pseudomonadati</taxon>
        <taxon>Pseudomonadota</taxon>
        <taxon>Alphaproteobacteria</taxon>
        <taxon>Hyphomicrobiales</taxon>
        <taxon>Stappiaceae</taxon>
        <taxon>Roseibium</taxon>
    </lineage>
</organism>
<dbReference type="Proteomes" id="UP000664779">
    <property type="component" value="Unassembled WGS sequence"/>
</dbReference>
<dbReference type="PANTHER" id="PTHR42852:SF6">
    <property type="entry name" value="THIOL:DISULFIDE INTERCHANGE PROTEIN DSBE"/>
    <property type="match status" value="1"/>
</dbReference>
<dbReference type="Gene3D" id="3.40.30.10">
    <property type="entry name" value="Glutaredoxin"/>
    <property type="match status" value="1"/>
</dbReference>
<feature type="domain" description="Thioredoxin" evidence="6">
    <location>
        <begin position="50"/>
        <end position="194"/>
    </location>
</feature>
<accession>A0A939EQ86</accession>
<dbReference type="NCBIfam" id="TIGR00385">
    <property type="entry name" value="dsbE"/>
    <property type="match status" value="1"/>
</dbReference>
<evidence type="ECO:0000313" key="7">
    <source>
        <dbReference type="EMBL" id="MBO0346736.1"/>
    </source>
</evidence>
<keyword evidence="3" id="KW-0201">Cytochrome c-type biogenesis</keyword>
<proteinExistence type="inferred from homology"/>
<evidence type="ECO:0000256" key="2">
    <source>
        <dbReference type="ARBA" id="ARBA00007758"/>
    </source>
</evidence>
<dbReference type="GO" id="GO:0030288">
    <property type="term" value="C:outer membrane-bounded periplasmic space"/>
    <property type="evidence" value="ECO:0007669"/>
    <property type="project" value="InterPro"/>
</dbReference>
<dbReference type="InterPro" id="IPR050553">
    <property type="entry name" value="Thioredoxin_ResA/DsbE_sf"/>
</dbReference>
<dbReference type="RefSeq" id="WP_206942841.1">
    <property type="nucleotide sequence ID" value="NZ_JAFLNF010000007.1"/>
</dbReference>
<dbReference type="GO" id="GO:0017004">
    <property type="term" value="P:cytochrome complex assembly"/>
    <property type="evidence" value="ECO:0007669"/>
    <property type="project" value="UniProtKB-KW"/>
</dbReference>
<dbReference type="InterPro" id="IPR013740">
    <property type="entry name" value="Redoxin"/>
</dbReference>
<dbReference type="InterPro" id="IPR004799">
    <property type="entry name" value="Periplasmic_diS_OxRdtase_DsbE"/>
</dbReference>
<dbReference type="SUPFAM" id="SSF52833">
    <property type="entry name" value="Thioredoxin-like"/>
    <property type="match status" value="1"/>
</dbReference>
<dbReference type="InterPro" id="IPR036249">
    <property type="entry name" value="Thioredoxin-like_sf"/>
</dbReference>
<comment type="caution">
    <text evidence="7">The sequence shown here is derived from an EMBL/GenBank/DDBJ whole genome shotgun (WGS) entry which is preliminary data.</text>
</comment>
<name>A0A939EQ86_9HYPH</name>
<dbReference type="EMBL" id="JAFLNF010000007">
    <property type="protein sequence ID" value="MBO0346736.1"/>
    <property type="molecule type" value="Genomic_DNA"/>
</dbReference>
<comment type="subcellular location">
    <subcellularLocation>
        <location evidence="1">Cell envelope</location>
    </subcellularLocation>
</comment>
<evidence type="ECO:0000259" key="6">
    <source>
        <dbReference type="PROSITE" id="PS51352"/>
    </source>
</evidence>
<dbReference type="GO" id="GO:0015036">
    <property type="term" value="F:disulfide oxidoreductase activity"/>
    <property type="evidence" value="ECO:0007669"/>
    <property type="project" value="InterPro"/>
</dbReference>
<dbReference type="AlphaFoldDB" id="A0A939EQ86"/>
<evidence type="ECO:0000256" key="3">
    <source>
        <dbReference type="ARBA" id="ARBA00022748"/>
    </source>
</evidence>
<evidence type="ECO:0000256" key="5">
    <source>
        <dbReference type="ARBA" id="ARBA00023284"/>
    </source>
</evidence>
<evidence type="ECO:0000256" key="4">
    <source>
        <dbReference type="ARBA" id="ARBA00023157"/>
    </source>
</evidence>
<dbReference type="Pfam" id="PF08534">
    <property type="entry name" value="Redoxin"/>
    <property type="match status" value="1"/>
</dbReference>
<dbReference type="CDD" id="cd03010">
    <property type="entry name" value="TlpA_like_DsbE"/>
    <property type="match status" value="1"/>
</dbReference>
<evidence type="ECO:0000313" key="8">
    <source>
        <dbReference type="Proteomes" id="UP000664779"/>
    </source>
</evidence>
<keyword evidence="5" id="KW-0676">Redox-active center</keyword>
<dbReference type="PANTHER" id="PTHR42852">
    <property type="entry name" value="THIOL:DISULFIDE INTERCHANGE PROTEIN DSBE"/>
    <property type="match status" value="1"/>
</dbReference>
<comment type="similarity">
    <text evidence="2">Belongs to the thioredoxin family. DsbE subfamily.</text>
</comment>
<dbReference type="PROSITE" id="PS51352">
    <property type="entry name" value="THIOREDOXIN_2"/>
    <property type="match status" value="1"/>
</dbReference>
<protein>
    <submittedName>
        <fullName evidence="7">DsbE family thiol:disulfide interchange protein</fullName>
    </submittedName>
</protein>